<accession>A0A512BTS4</accession>
<organism evidence="2 3">
    <name type="scientific">Microvirga aerophila</name>
    <dbReference type="NCBI Taxonomy" id="670291"/>
    <lineage>
        <taxon>Bacteria</taxon>
        <taxon>Pseudomonadati</taxon>
        <taxon>Pseudomonadota</taxon>
        <taxon>Alphaproteobacteria</taxon>
        <taxon>Hyphomicrobiales</taxon>
        <taxon>Methylobacteriaceae</taxon>
        <taxon>Microvirga</taxon>
    </lineage>
</organism>
<keyword evidence="1" id="KW-0812">Transmembrane</keyword>
<sequence length="53" mass="6220">MAPYDPDHLRRKLEVFEARTARHERITRTILILMTVLAVVASGVLLYQLLDWQ</sequence>
<dbReference type="RefSeq" id="WP_170285029.1">
    <property type="nucleotide sequence ID" value="NZ_BJYU01000040.1"/>
</dbReference>
<name>A0A512BTS4_9HYPH</name>
<evidence type="ECO:0000313" key="3">
    <source>
        <dbReference type="Proteomes" id="UP000321085"/>
    </source>
</evidence>
<gene>
    <name evidence="2" type="ORF">MAE02_30380</name>
</gene>
<keyword evidence="1" id="KW-1133">Transmembrane helix</keyword>
<proteinExistence type="predicted"/>
<dbReference type="EMBL" id="BJYU01000040">
    <property type="protein sequence ID" value="GEO15342.1"/>
    <property type="molecule type" value="Genomic_DNA"/>
</dbReference>
<dbReference type="Proteomes" id="UP000321085">
    <property type="component" value="Unassembled WGS sequence"/>
</dbReference>
<protein>
    <submittedName>
        <fullName evidence="2">Uncharacterized protein</fullName>
    </submittedName>
</protein>
<dbReference type="AlphaFoldDB" id="A0A512BTS4"/>
<keyword evidence="1" id="KW-0472">Membrane</keyword>
<feature type="transmembrane region" description="Helical" evidence="1">
    <location>
        <begin position="29"/>
        <end position="50"/>
    </location>
</feature>
<comment type="caution">
    <text evidence="2">The sequence shown here is derived from an EMBL/GenBank/DDBJ whole genome shotgun (WGS) entry which is preliminary data.</text>
</comment>
<evidence type="ECO:0000313" key="2">
    <source>
        <dbReference type="EMBL" id="GEO15342.1"/>
    </source>
</evidence>
<evidence type="ECO:0000256" key="1">
    <source>
        <dbReference type="SAM" id="Phobius"/>
    </source>
</evidence>
<keyword evidence="3" id="KW-1185">Reference proteome</keyword>
<reference evidence="2 3" key="1">
    <citation type="submission" date="2019-07" db="EMBL/GenBank/DDBJ databases">
        <title>Whole genome shotgun sequence of Microvirga aerophila NBRC 106136.</title>
        <authorList>
            <person name="Hosoyama A."/>
            <person name="Uohara A."/>
            <person name="Ohji S."/>
            <person name="Ichikawa N."/>
        </authorList>
    </citation>
    <scope>NUCLEOTIDE SEQUENCE [LARGE SCALE GENOMIC DNA]</scope>
    <source>
        <strain evidence="2 3">NBRC 106136</strain>
    </source>
</reference>